<gene>
    <name evidence="3" type="ORF">RBU60_09120</name>
</gene>
<sequence length="243" mass="26313">MLTTLTKIFVSIIISFFLLSCNANFNNDVTGKGEVISKEIVLNKDFDKISIAMGWEVELISSDENKIVMKANKNLIPLLKYELDSGTLRIESEKTINRAGSKLLKVYYTKPLSGYKTSSGSSLSSNEKITVESLNIKTSSGSFLKLNIKTKDAEIKTSSGSSVELEGTAINFNSKSSSGSALNAKDLVVKNAKMKTSSGSSAIVDVKEYLEANTSSGSSIEYYGNPKKTKLKQSISGGEITKR</sequence>
<dbReference type="RefSeq" id="WP_308864567.1">
    <property type="nucleotide sequence ID" value="NZ_JAVHUL010000022.1"/>
</dbReference>
<organism evidence="3 4">
    <name type="scientific">Mesonia profundi</name>
    <dbReference type="NCBI Taxonomy" id="3070998"/>
    <lineage>
        <taxon>Bacteria</taxon>
        <taxon>Pseudomonadati</taxon>
        <taxon>Bacteroidota</taxon>
        <taxon>Flavobacteriia</taxon>
        <taxon>Flavobacteriales</taxon>
        <taxon>Flavobacteriaceae</taxon>
        <taxon>Mesonia</taxon>
    </lineage>
</organism>
<evidence type="ECO:0000313" key="4">
    <source>
        <dbReference type="Proteomes" id="UP001230915"/>
    </source>
</evidence>
<feature type="signal peptide" evidence="1">
    <location>
        <begin position="1"/>
        <end position="25"/>
    </location>
</feature>
<feature type="chain" id="PRO_5046078168" evidence="1">
    <location>
        <begin position="26"/>
        <end position="243"/>
    </location>
</feature>
<dbReference type="InterPro" id="IPR021255">
    <property type="entry name" value="DUF2807"/>
</dbReference>
<keyword evidence="1" id="KW-0732">Signal</keyword>
<comment type="caution">
    <text evidence="3">The sequence shown here is derived from an EMBL/GenBank/DDBJ whole genome shotgun (WGS) entry which is preliminary data.</text>
</comment>
<feature type="domain" description="Putative auto-transporter adhesin head GIN" evidence="2">
    <location>
        <begin position="45"/>
        <end position="226"/>
    </location>
</feature>
<evidence type="ECO:0000259" key="2">
    <source>
        <dbReference type="Pfam" id="PF10988"/>
    </source>
</evidence>
<dbReference type="Gene3D" id="2.160.20.120">
    <property type="match status" value="1"/>
</dbReference>
<dbReference type="Pfam" id="PF10988">
    <property type="entry name" value="DUF2807"/>
    <property type="match status" value="1"/>
</dbReference>
<dbReference type="Proteomes" id="UP001230915">
    <property type="component" value="Unassembled WGS sequence"/>
</dbReference>
<dbReference type="EMBL" id="JAVHUL010000022">
    <property type="protein sequence ID" value="MDQ7917734.1"/>
    <property type="molecule type" value="Genomic_DNA"/>
</dbReference>
<protein>
    <submittedName>
        <fullName evidence="3">Head GIN domain-containing protein</fullName>
    </submittedName>
</protein>
<keyword evidence="4" id="KW-1185">Reference proteome</keyword>
<evidence type="ECO:0000313" key="3">
    <source>
        <dbReference type="EMBL" id="MDQ7917734.1"/>
    </source>
</evidence>
<evidence type="ECO:0000256" key="1">
    <source>
        <dbReference type="SAM" id="SignalP"/>
    </source>
</evidence>
<dbReference type="PROSITE" id="PS51257">
    <property type="entry name" value="PROKAR_LIPOPROTEIN"/>
    <property type="match status" value="1"/>
</dbReference>
<proteinExistence type="predicted"/>
<name>A0ABU1A205_9FLAO</name>
<reference evidence="3 4" key="1">
    <citation type="submission" date="2023-08" db="EMBL/GenBank/DDBJ databases">
        <title>Mesonia sp. MT50, isolated from deep-sea sediment of the Mariana Trench.</title>
        <authorList>
            <person name="Fu H."/>
        </authorList>
    </citation>
    <scope>NUCLEOTIDE SEQUENCE [LARGE SCALE GENOMIC DNA]</scope>
    <source>
        <strain evidence="3 4">MT50</strain>
    </source>
</reference>
<accession>A0ABU1A205</accession>